<proteinExistence type="predicted"/>
<evidence type="ECO:0000313" key="2">
    <source>
        <dbReference type="Proteomes" id="UP000198290"/>
    </source>
</evidence>
<evidence type="ECO:0000313" key="1">
    <source>
        <dbReference type="EMBL" id="BBF87532.1"/>
    </source>
</evidence>
<organism evidence="1 2">
    <name type="scientific">Aquitalea magnusonii</name>
    <dbReference type="NCBI Taxonomy" id="332411"/>
    <lineage>
        <taxon>Bacteria</taxon>
        <taxon>Pseudomonadati</taxon>
        <taxon>Pseudomonadota</taxon>
        <taxon>Betaproteobacteria</taxon>
        <taxon>Neisseriales</taxon>
        <taxon>Chromobacteriaceae</taxon>
        <taxon>Aquitalea</taxon>
    </lineage>
</organism>
<reference evidence="2" key="3">
    <citation type="journal article" date="2017" name="Plant Physiol. Biochem.">
        <title>Differential oxidative and antioxidative response of duckweed Lemna minor toward plant growth promoting/inhibiting bacteria.</title>
        <authorList>
            <person name="Ishizawa H."/>
            <person name="Kuroda M."/>
            <person name="Morikawa M."/>
            <person name="Ike M."/>
        </authorList>
    </citation>
    <scope>NUCLEOTIDE SEQUENCE [LARGE SCALE GENOMIC DNA]</scope>
    <source>
        <strain evidence="2">H3</strain>
    </source>
</reference>
<protein>
    <submittedName>
        <fullName evidence="1">Fe-S-cluster domain</fullName>
    </submittedName>
</protein>
<reference evidence="2" key="1">
    <citation type="journal article" date="2017" name="Biotechnol. Biofuels">
        <title>Evaluation of environmental bacterial communities as a factor affecting the growth of duckweed Lemna minor.</title>
        <authorList>
            <person name="Ishizawa H."/>
            <person name="Kuroda M."/>
            <person name="Morikawa M."/>
            <person name="Ike M."/>
        </authorList>
    </citation>
    <scope>NUCLEOTIDE SEQUENCE [LARGE SCALE GENOMIC DNA]</scope>
    <source>
        <strain evidence="2">H3</strain>
    </source>
</reference>
<name>A0A3G9GPH7_9NEIS</name>
<keyword evidence="2" id="KW-1185">Reference proteome</keyword>
<dbReference type="EMBL" id="AP018823">
    <property type="protein sequence ID" value="BBF87532.1"/>
    <property type="molecule type" value="Genomic_DNA"/>
</dbReference>
<dbReference type="Proteomes" id="UP000198290">
    <property type="component" value="Chromosome"/>
</dbReference>
<reference evidence="1 2" key="2">
    <citation type="journal article" date="2017" name="Genome Announc.">
        <title>Draft genome sequence of Aquitalea magnusonii strain H3, a plant growth-promoting bacterium of duckweed Lemna minor.</title>
        <authorList>
            <person name="Ishizawa H."/>
            <person name="Kuroda M."/>
            <person name="Ike M."/>
        </authorList>
    </citation>
    <scope>NUCLEOTIDE SEQUENCE [LARGE SCALE GENOMIC DNA]</scope>
    <source>
        <strain evidence="1 2">H3</strain>
    </source>
</reference>
<gene>
    <name evidence="1" type="ORF">DLM_3953</name>
</gene>
<dbReference type="AlphaFoldDB" id="A0A3G9GPH7"/>
<sequence length="62" mass="6566">MPQGKPAGIRCIQLDANNLCLLFGPPDRPAVCSGLQPAAEMCGESNSHAMQWLTELEANTAP</sequence>
<accession>A0A3G9GPH7</accession>
<dbReference type="STRING" id="332411.VI06_06440"/>
<dbReference type="KEGG" id="amah:DLM_3953"/>